<reference evidence="2" key="1">
    <citation type="submission" date="2022-04" db="EMBL/GenBank/DDBJ databases">
        <title>Carnegiea gigantea Genome sequencing and assembly v2.</title>
        <authorList>
            <person name="Copetti D."/>
            <person name="Sanderson M.J."/>
            <person name="Burquez A."/>
            <person name="Wojciechowski M.F."/>
        </authorList>
    </citation>
    <scope>NUCLEOTIDE SEQUENCE</scope>
    <source>
        <strain evidence="2">SGP5-SGP5p</strain>
        <tissue evidence="2">Aerial part</tissue>
    </source>
</reference>
<comment type="caution">
    <text evidence="2">The sequence shown here is derived from an EMBL/GenBank/DDBJ whole genome shotgun (WGS) entry which is preliminary data.</text>
</comment>
<dbReference type="Proteomes" id="UP001153076">
    <property type="component" value="Unassembled WGS sequence"/>
</dbReference>
<evidence type="ECO:0008006" key="4">
    <source>
        <dbReference type="Google" id="ProtNLM"/>
    </source>
</evidence>
<proteinExistence type="predicted"/>
<feature type="region of interest" description="Disordered" evidence="1">
    <location>
        <begin position="250"/>
        <end position="288"/>
    </location>
</feature>
<organism evidence="2 3">
    <name type="scientific">Carnegiea gigantea</name>
    <dbReference type="NCBI Taxonomy" id="171969"/>
    <lineage>
        <taxon>Eukaryota</taxon>
        <taxon>Viridiplantae</taxon>
        <taxon>Streptophyta</taxon>
        <taxon>Embryophyta</taxon>
        <taxon>Tracheophyta</taxon>
        <taxon>Spermatophyta</taxon>
        <taxon>Magnoliopsida</taxon>
        <taxon>eudicotyledons</taxon>
        <taxon>Gunneridae</taxon>
        <taxon>Pentapetalae</taxon>
        <taxon>Caryophyllales</taxon>
        <taxon>Cactineae</taxon>
        <taxon>Cactaceae</taxon>
        <taxon>Cactoideae</taxon>
        <taxon>Echinocereeae</taxon>
        <taxon>Carnegiea</taxon>
    </lineage>
</organism>
<accession>A0A9Q1Q851</accession>
<protein>
    <recommendedName>
        <fullName evidence="4">Retrotransposon gag domain-containing protein</fullName>
    </recommendedName>
</protein>
<dbReference type="PANTHER" id="PTHR33240">
    <property type="entry name" value="OS08G0508500 PROTEIN"/>
    <property type="match status" value="1"/>
</dbReference>
<evidence type="ECO:0000313" key="3">
    <source>
        <dbReference type="Proteomes" id="UP001153076"/>
    </source>
</evidence>
<gene>
    <name evidence="2" type="ORF">Cgig2_003569</name>
</gene>
<sequence>MEVRGHLMQRRPPPMTASPRLQNARKYCEFHEQSGHITTECRELKKTLHKLADNGQIDRFLKRGSRFLRREQEPVSALSQDEECSIEVVATITGGYAEGITRSAWKAQLRSAQQEVNPMGMIRLPVCFGDKTKFRSLEVDFLVVDMPPSYNAILGRPTLHKMKAGSRGRLTLNVLPGHLRSLGPPLHQSADKVVLPLVGSPCNPSKPQRLTTSDLPTMISYSRPYTCQPHLVRLPRSAVWCKMSPELFQGAQTQPPRPRLRPTKSTGIIHGNLREGGEAGAKCSSNAR</sequence>
<keyword evidence="3" id="KW-1185">Reference proteome</keyword>
<dbReference type="PANTHER" id="PTHR33240:SF15">
    <property type="entry name" value="GAG-PRO-LIKE PROTEIN"/>
    <property type="match status" value="1"/>
</dbReference>
<dbReference type="EMBL" id="JAKOGI010000602">
    <property type="protein sequence ID" value="KAJ8432492.1"/>
    <property type="molecule type" value="Genomic_DNA"/>
</dbReference>
<evidence type="ECO:0000313" key="2">
    <source>
        <dbReference type="EMBL" id="KAJ8432492.1"/>
    </source>
</evidence>
<dbReference type="AlphaFoldDB" id="A0A9Q1Q851"/>
<evidence type="ECO:0000256" key="1">
    <source>
        <dbReference type="SAM" id="MobiDB-lite"/>
    </source>
</evidence>
<name>A0A9Q1Q851_9CARY</name>
<dbReference type="OrthoDB" id="1752268at2759"/>